<sequence length="329" mass="37839">MNIENKLRPIYIAKILLERTDEDHVLTTNELIDILEREYHISAHRTTVSDDIQVLAQAGLDVDMIKSTQNKYRVLSRTFDLAEIKLLIDAVESSKFITEKKSECLIKKLQKQASIHSADALKRNLKACSRFKPDNEEVFYIADTVNAAINAGKKIAFQYYDYNAQKEKTLKNSGQEYIFSPYYLVWDGDCYYMVGYSEKHQNIGNFRMDRIYQQPTILDEPAAPVPIDFNINDYIKTSFRMYNSKRQKVELICDNSTMDAILDRFGMDVEIHENDSVSFRVVVDVAVSHVFYAWVFGFGGRVKIKAPDDVNAAYGKMVRDAVQALDSEI</sequence>
<feature type="domain" description="WCX" evidence="2">
    <location>
        <begin position="247"/>
        <end position="321"/>
    </location>
</feature>
<feature type="domain" description="WYL" evidence="1">
    <location>
        <begin position="143"/>
        <end position="211"/>
    </location>
</feature>
<dbReference type="InterPro" id="IPR051534">
    <property type="entry name" value="CBASS_pafABC_assoc_protein"/>
</dbReference>
<dbReference type="SUPFAM" id="SSF46785">
    <property type="entry name" value="Winged helix' DNA-binding domain"/>
    <property type="match status" value="1"/>
</dbReference>
<dbReference type="AlphaFoldDB" id="A0A644Z7M8"/>
<dbReference type="PANTHER" id="PTHR34580:SF1">
    <property type="entry name" value="PROTEIN PAFC"/>
    <property type="match status" value="1"/>
</dbReference>
<evidence type="ECO:0000259" key="1">
    <source>
        <dbReference type="Pfam" id="PF13280"/>
    </source>
</evidence>
<proteinExistence type="predicted"/>
<organism evidence="3">
    <name type="scientific">bioreactor metagenome</name>
    <dbReference type="NCBI Taxonomy" id="1076179"/>
    <lineage>
        <taxon>unclassified sequences</taxon>
        <taxon>metagenomes</taxon>
        <taxon>ecological metagenomes</taxon>
    </lineage>
</organism>
<dbReference type="InterPro" id="IPR026881">
    <property type="entry name" value="WYL_dom"/>
</dbReference>
<comment type="caution">
    <text evidence="3">The sequence shown here is derived from an EMBL/GenBank/DDBJ whole genome shotgun (WGS) entry which is preliminary data.</text>
</comment>
<reference evidence="3" key="1">
    <citation type="submission" date="2019-08" db="EMBL/GenBank/DDBJ databases">
        <authorList>
            <person name="Kucharzyk K."/>
            <person name="Murdoch R.W."/>
            <person name="Higgins S."/>
            <person name="Loffler F."/>
        </authorList>
    </citation>
    <scope>NUCLEOTIDE SEQUENCE</scope>
</reference>
<dbReference type="Pfam" id="PF25583">
    <property type="entry name" value="WCX"/>
    <property type="match status" value="1"/>
</dbReference>
<dbReference type="InterPro" id="IPR036390">
    <property type="entry name" value="WH_DNA-bd_sf"/>
</dbReference>
<accession>A0A644Z7M8</accession>
<protein>
    <submittedName>
        <fullName evidence="3">Uncharacterized protein</fullName>
    </submittedName>
</protein>
<dbReference type="Pfam" id="PF13280">
    <property type="entry name" value="WYL"/>
    <property type="match status" value="1"/>
</dbReference>
<dbReference type="PROSITE" id="PS52050">
    <property type="entry name" value="WYL"/>
    <property type="match status" value="1"/>
</dbReference>
<evidence type="ECO:0000259" key="2">
    <source>
        <dbReference type="Pfam" id="PF25583"/>
    </source>
</evidence>
<gene>
    <name evidence="3" type="ORF">SDC9_83464</name>
</gene>
<dbReference type="PANTHER" id="PTHR34580">
    <property type="match status" value="1"/>
</dbReference>
<evidence type="ECO:0000313" key="3">
    <source>
        <dbReference type="EMBL" id="MPM36860.1"/>
    </source>
</evidence>
<dbReference type="InterPro" id="IPR057727">
    <property type="entry name" value="WCX_dom"/>
</dbReference>
<name>A0A644Z7M8_9ZZZZ</name>
<dbReference type="EMBL" id="VSSQ01007747">
    <property type="protein sequence ID" value="MPM36860.1"/>
    <property type="molecule type" value="Genomic_DNA"/>
</dbReference>